<feature type="binding site" evidence="12">
    <location>
        <position position="435"/>
    </location>
    <ligand>
        <name>Zn(2+)</name>
        <dbReference type="ChEBI" id="CHEBI:29105"/>
        <label>1</label>
    </ligand>
</feature>
<feature type="binding site" evidence="12">
    <location>
        <position position="447"/>
    </location>
    <ligand>
        <name>Zn(2+)</name>
        <dbReference type="ChEBI" id="CHEBI:29105"/>
        <label>2</label>
    </ligand>
</feature>
<dbReference type="GO" id="GO:0006302">
    <property type="term" value="P:double-strand break repair"/>
    <property type="evidence" value="ECO:0007669"/>
    <property type="project" value="InterPro"/>
</dbReference>
<dbReference type="GO" id="GO:0005524">
    <property type="term" value="F:ATP binding"/>
    <property type="evidence" value="ECO:0007669"/>
    <property type="project" value="UniProtKB-UniRule"/>
</dbReference>
<evidence type="ECO:0000256" key="2">
    <source>
        <dbReference type="ARBA" id="ARBA00022705"/>
    </source>
</evidence>
<keyword evidence="2 12" id="KW-0235">DNA replication</keyword>
<dbReference type="InterPro" id="IPR011545">
    <property type="entry name" value="DEAD/DEAH_box_helicase_dom"/>
</dbReference>
<evidence type="ECO:0000256" key="3">
    <source>
        <dbReference type="ARBA" id="ARBA00022723"/>
    </source>
</evidence>
<name>A0A0R2HEU4_9FIRM</name>
<dbReference type="GO" id="GO:0043138">
    <property type="term" value="F:3'-5' DNA helicase activity"/>
    <property type="evidence" value="ECO:0007669"/>
    <property type="project" value="UniProtKB-EC"/>
</dbReference>
<comment type="catalytic activity">
    <reaction evidence="12">
        <text>Couples ATP hydrolysis with the unwinding of duplex DNA by translocating in the 3'-5' direction.</text>
        <dbReference type="EC" id="5.6.2.4"/>
    </reaction>
</comment>
<dbReference type="Gene3D" id="3.40.1440.60">
    <property type="entry name" value="PriA, 3(prime) DNA-binding domain"/>
    <property type="match status" value="1"/>
</dbReference>
<gene>
    <name evidence="12" type="primary">priA</name>
    <name evidence="15" type="ORF">IV49_GL001108</name>
</gene>
<dbReference type="GO" id="GO:0003677">
    <property type="term" value="F:DNA binding"/>
    <property type="evidence" value="ECO:0007669"/>
    <property type="project" value="UniProtKB-UniRule"/>
</dbReference>
<keyword evidence="1 12" id="KW-0639">Primosome</keyword>
<comment type="caution">
    <text evidence="15">The sequence shown here is derived from an EMBL/GenBank/DDBJ whole genome shotgun (WGS) entry which is preliminary data.</text>
</comment>
<feature type="domain" description="Helicase ATP-binding" evidence="13">
    <location>
        <begin position="207"/>
        <end position="373"/>
    </location>
</feature>
<dbReference type="SMART" id="SM00490">
    <property type="entry name" value="HELICc"/>
    <property type="match status" value="1"/>
</dbReference>
<dbReference type="Pfam" id="PF18074">
    <property type="entry name" value="PriA_C"/>
    <property type="match status" value="1"/>
</dbReference>
<dbReference type="Pfam" id="PF00271">
    <property type="entry name" value="Helicase_C"/>
    <property type="match status" value="1"/>
</dbReference>
<comment type="function">
    <text evidence="12">Initiates the restart of stalled replication forks, which reloads the replicative helicase on sites other than the origin of replication. Recognizes and binds to abandoned replication forks and remodels them to uncover a helicase loading site. Promotes assembly of the primosome at these replication forks.</text>
</comment>
<dbReference type="GO" id="GO:1990077">
    <property type="term" value="C:primosome complex"/>
    <property type="evidence" value="ECO:0007669"/>
    <property type="project" value="UniProtKB-UniRule"/>
</dbReference>
<evidence type="ECO:0000256" key="9">
    <source>
        <dbReference type="ARBA" id="ARBA00023125"/>
    </source>
</evidence>
<dbReference type="CDD" id="cd17929">
    <property type="entry name" value="DEXHc_priA"/>
    <property type="match status" value="1"/>
</dbReference>
<dbReference type="GO" id="GO:0006270">
    <property type="term" value="P:DNA replication initiation"/>
    <property type="evidence" value="ECO:0007669"/>
    <property type="project" value="TreeGrafter"/>
</dbReference>
<evidence type="ECO:0000256" key="10">
    <source>
        <dbReference type="ARBA" id="ARBA00023235"/>
    </source>
</evidence>
<keyword evidence="9 12" id="KW-0238">DNA-binding</keyword>
<dbReference type="RefSeq" id="WP_031588648.1">
    <property type="nucleotide sequence ID" value="NZ_JNKN01000004.1"/>
</dbReference>
<dbReference type="FunFam" id="3.40.50.300:FF:000489">
    <property type="entry name" value="Primosome assembly protein PriA"/>
    <property type="match status" value="1"/>
</dbReference>
<keyword evidence="3 12" id="KW-0479">Metal-binding</keyword>
<proteinExistence type="inferred from homology"/>
<feature type="binding site" evidence="12">
    <location>
        <position position="462"/>
    </location>
    <ligand>
        <name>Zn(2+)</name>
        <dbReference type="ChEBI" id="CHEBI:29105"/>
        <label>2</label>
    </ligand>
</feature>
<dbReference type="Proteomes" id="UP000051841">
    <property type="component" value="Unassembled WGS sequence"/>
</dbReference>
<keyword evidence="16" id="KW-1185">Reference proteome</keyword>
<accession>A0A0R2HEU4</accession>
<dbReference type="PANTHER" id="PTHR30580:SF0">
    <property type="entry name" value="PRIMOSOMAL PROTEIN N"/>
    <property type="match status" value="1"/>
</dbReference>
<dbReference type="PANTHER" id="PTHR30580">
    <property type="entry name" value="PRIMOSOMAL PROTEIN N"/>
    <property type="match status" value="1"/>
</dbReference>
<dbReference type="PATRIC" id="fig|1410657.5.peg.1149"/>
<dbReference type="InterPro" id="IPR042115">
    <property type="entry name" value="PriA_3primeBD_sf"/>
</dbReference>
<dbReference type="PROSITE" id="PS51194">
    <property type="entry name" value="HELICASE_CTER"/>
    <property type="match status" value="1"/>
</dbReference>
<comment type="similarity">
    <text evidence="12">Belongs to the helicase family. PriA subfamily.</text>
</comment>
<feature type="binding site" evidence="12">
    <location>
        <position position="465"/>
    </location>
    <ligand>
        <name>Zn(2+)</name>
        <dbReference type="ChEBI" id="CHEBI:29105"/>
        <label>2</label>
    </ligand>
</feature>
<dbReference type="GO" id="GO:0006269">
    <property type="term" value="P:DNA replication, synthesis of primer"/>
    <property type="evidence" value="ECO:0007669"/>
    <property type="project" value="UniProtKB-KW"/>
</dbReference>
<dbReference type="Pfam" id="PF18319">
    <property type="entry name" value="Zn_ribbon_PriA"/>
    <property type="match status" value="1"/>
</dbReference>
<feature type="binding site" evidence="12">
    <location>
        <position position="438"/>
    </location>
    <ligand>
        <name>Zn(2+)</name>
        <dbReference type="ChEBI" id="CHEBI:29105"/>
        <label>1</label>
    </ligand>
</feature>
<dbReference type="HAMAP" id="MF_00983">
    <property type="entry name" value="PriA"/>
    <property type="match status" value="1"/>
</dbReference>
<evidence type="ECO:0000256" key="4">
    <source>
        <dbReference type="ARBA" id="ARBA00022741"/>
    </source>
</evidence>
<dbReference type="InterPro" id="IPR014001">
    <property type="entry name" value="Helicase_ATP-bd"/>
</dbReference>
<evidence type="ECO:0000256" key="12">
    <source>
        <dbReference type="HAMAP-Rule" id="MF_00983"/>
    </source>
</evidence>
<reference evidence="15 16" key="1">
    <citation type="journal article" date="2015" name="Genome Announc.">
        <title>Expanding the biotechnology potential of lactobacilli through comparative genomics of 213 strains and associated genera.</title>
        <authorList>
            <person name="Sun Z."/>
            <person name="Harris H.M."/>
            <person name="McCann A."/>
            <person name="Guo C."/>
            <person name="Argimon S."/>
            <person name="Zhang W."/>
            <person name="Yang X."/>
            <person name="Jeffery I.B."/>
            <person name="Cooney J.C."/>
            <person name="Kagawa T.F."/>
            <person name="Liu W."/>
            <person name="Song Y."/>
            <person name="Salvetti E."/>
            <person name="Wrobel A."/>
            <person name="Rasinkangas P."/>
            <person name="Parkhill J."/>
            <person name="Rea M.C."/>
            <person name="O'Sullivan O."/>
            <person name="Ritari J."/>
            <person name="Douillard F.P."/>
            <person name="Paul Ross R."/>
            <person name="Yang R."/>
            <person name="Briner A.E."/>
            <person name="Felis G.E."/>
            <person name="de Vos W.M."/>
            <person name="Barrangou R."/>
            <person name="Klaenhammer T.R."/>
            <person name="Caufield P.W."/>
            <person name="Cui Y."/>
            <person name="Zhang H."/>
            <person name="O'Toole P.W."/>
        </authorList>
    </citation>
    <scope>NUCLEOTIDE SEQUENCE [LARGE SCALE GENOMIC DNA]</scope>
    <source>
        <strain evidence="15 16">DSM 20405</strain>
    </source>
</reference>
<dbReference type="EMBL" id="JQBL01000003">
    <property type="protein sequence ID" value="KRN51035.1"/>
    <property type="molecule type" value="Genomic_DNA"/>
</dbReference>
<sequence length="728" mass="83088">MYIAHVLVEHSSHALDRSFTYLSKKPVKAGVRVSIFFNHQRIVGYILNVEYTSKTKEELEIEYGFRLAYINELIDEEPILNEELLSLAKSLSKATVSPLISCLQVMLPGNLKPKSVKRVAIKTLKAIRVISDEKAKTSKQNECLEILRSKDFFLHDVPYSRALISKLEEQGLIEIYDQEILRTPEVENVDSSEVLLTDSQKKVVEGILATKEESISLIHGVTGSGKTEVYIDLTRHILEQGKNVIMLVPEISLTPMMVKIFKSRFGNQVAILHSRLSAGEKYDEYRRITRKEVRIVVGARSAIFAPLEDIGLIIMDEEHDSSYKQENTPRYATLQVAKMRARTHKCRIVLGSATPLVESYARAKAGFYHLFELPERINKKPLPHVDIVNMEEETKAGNYGYMSQLMKSRLQETIDRGEQAILLLNKRGYASFIKCTDCQEVVKCPHCDVTLTYHKNEDRLKCHYCDFSMSVPRECPSCHSTHLKKIGYGTQRIEEYIQSHIVNAKVMRFDYDTTRNKNSHTKLLKAFRNKEANILVGTQMIAKGLDFENVTFVGVLSADLTLTLPDYRASERTFQLLTQVAGRSGRGEKSGSVVIQTYNPDHYAIALAAKHDYAHFYEKEMAYRKLANYPPYCHLLAIVVQSRSDAVVKRAATEIKYHLVKSLNDAQIIGPSEAGIFKMKDTYRERILVKYKDAKPVYRILESLNDFYNKKQNGKVSMVCDFHPYTLI</sequence>
<keyword evidence="8 12" id="KW-0067">ATP-binding</keyword>
<dbReference type="NCBIfam" id="TIGR00595">
    <property type="entry name" value="priA"/>
    <property type="match status" value="1"/>
</dbReference>
<dbReference type="SMART" id="SM00487">
    <property type="entry name" value="DEXDc"/>
    <property type="match status" value="1"/>
</dbReference>
<feature type="binding site" evidence="12">
    <location>
        <position position="444"/>
    </location>
    <ligand>
        <name>Zn(2+)</name>
        <dbReference type="ChEBI" id="CHEBI:29105"/>
        <label>2</label>
    </ligand>
</feature>
<comment type="cofactor">
    <cofactor evidence="12">
        <name>Zn(2+)</name>
        <dbReference type="ChEBI" id="CHEBI:29105"/>
    </cofactor>
    <text evidence="12">Binds 2 zinc ions per subunit.</text>
</comment>
<dbReference type="GO" id="GO:0016887">
    <property type="term" value="F:ATP hydrolysis activity"/>
    <property type="evidence" value="ECO:0007669"/>
    <property type="project" value="RHEA"/>
</dbReference>
<evidence type="ECO:0000259" key="14">
    <source>
        <dbReference type="PROSITE" id="PS51194"/>
    </source>
</evidence>
<evidence type="ECO:0000256" key="1">
    <source>
        <dbReference type="ARBA" id="ARBA00022515"/>
    </source>
</evidence>
<keyword evidence="6 12" id="KW-0347">Helicase</keyword>
<feature type="domain" description="Helicase C-terminal" evidence="14">
    <location>
        <begin position="448"/>
        <end position="637"/>
    </location>
</feature>
<evidence type="ECO:0000313" key="15">
    <source>
        <dbReference type="EMBL" id="KRN51035.1"/>
    </source>
</evidence>
<keyword evidence="5 12" id="KW-0378">Hydrolase</keyword>
<dbReference type="InterPro" id="IPR041236">
    <property type="entry name" value="PriA_C"/>
</dbReference>
<keyword evidence="4 12" id="KW-0547">Nucleotide-binding</keyword>
<dbReference type="CDD" id="cd18804">
    <property type="entry name" value="SF2_C_priA"/>
    <property type="match status" value="1"/>
</dbReference>
<dbReference type="GO" id="GO:0006310">
    <property type="term" value="P:DNA recombination"/>
    <property type="evidence" value="ECO:0007669"/>
    <property type="project" value="InterPro"/>
</dbReference>
<evidence type="ECO:0000256" key="7">
    <source>
        <dbReference type="ARBA" id="ARBA00022833"/>
    </source>
</evidence>
<evidence type="ECO:0000313" key="16">
    <source>
        <dbReference type="Proteomes" id="UP000051841"/>
    </source>
</evidence>
<dbReference type="InterPro" id="IPR001650">
    <property type="entry name" value="Helicase_C-like"/>
</dbReference>
<dbReference type="GO" id="GO:0008270">
    <property type="term" value="F:zinc ion binding"/>
    <property type="evidence" value="ECO:0007669"/>
    <property type="project" value="UniProtKB-UniRule"/>
</dbReference>
<dbReference type="InterPro" id="IPR005259">
    <property type="entry name" value="PriA"/>
</dbReference>
<dbReference type="InterPro" id="IPR041222">
    <property type="entry name" value="PriA_3primeBD"/>
</dbReference>
<feature type="binding site" evidence="12">
    <location>
        <position position="475"/>
    </location>
    <ligand>
        <name>Zn(2+)</name>
        <dbReference type="ChEBI" id="CHEBI:29105"/>
        <label>1</label>
    </ligand>
</feature>
<dbReference type="InterPro" id="IPR040498">
    <property type="entry name" value="PriA_CRR"/>
</dbReference>
<dbReference type="AlphaFoldDB" id="A0A0R2HEU4"/>
<comment type="subunit">
    <text evidence="12">Component of the replication restart primosome.</text>
</comment>
<evidence type="ECO:0000256" key="11">
    <source>
        <dbReference type="ARBA" id="ARBA00048988"/>
    </source>
</evidence>
<protein>
    <recommendedName>
        <fullName evidence="12">Replication restart protein PriA</fullName>
    </recommendedName>
    <alternativeName>
        <fullName evidence="12">ATP-dependent DNA helicase PriA</fullName>
        <ecNumber evidence="12">5.6.2.4</ecNumber>
    </alternativeName>
    <alternativeName>
        <fullName evidence="12">DNA 3'-5' helicase PriA</fullName>
    </alternativeName>
</protein>
<keyword evidence="7 12" id="KW-0862">Zinc</keyword>
<dbReference type="EC" id="5.6.2.4" evidence="12"/>
<dbReference type="PROSITE" id="PS51192">
    <property type="entry name" value="HELICASE_ATP_BIND_1"/>
    <property type="match status" value="1"/>
</dbReference>
<dbReference type="InterPro" id="IPR027417">
    <property type="entry name" value="P-loop_NTPase"/>
</dbReference>
<evidence type="ECO:0000256" key="8">
    <source>
        <dbReference type="ARBA" id="ARBA00022840"/>
    </source>
</evidence>
<organism evidence="15 16">
    <name type="scientific">Kandleria vitulina DSM 20405</name>
    <dbReference type="NCBI Taxonomy" id="1410657"/>
    <lineage>
        <taxon>Bacteria</taxon>
        <taxon>Bacillati</taxon>
        <taxon>Bacillota</taxon>
        <taxon>Erysipelotrichia</taxon>
        <taxon>Erysipelotrichales</taxon>
        <taxon>Coprobacillaceae</taxon>
        <taxon>Kandleria</taxon>
    </lineage>
</organism>
<evidence type="ECO:0000256" key="6">
    <source>
        <dbReference type="ARBA" id="ARBA00022806"/>
    </source>
</evidence>
<dbReference type="Pfam" id="PF17764">
    <property type="entry name" value="PriA_3primeBD"/>
    <property type="match status" value="1"/>
</dbReference>
<keyword evidence="10 12" id="KW-0413">Isomerase</keyword>
<evidence type="ECO:0000259" key="13">
    <source>
        <dbReference type="PROSITE" id="PS51192"/>
    </source>
</evidence>
<dbReference type="SUPFAM" id="SSF52540">
    <property type="entry name" value="P-loop containing nucleoside triphosphate hydrolases"/>
    <property type="match status" value="1"/>
</dbReference>
<dbReference type="Gene3D" id="3.40.50.300">
    <property type="entry name" value="P-loop containing nucleotide triphosphate hydrolases"/>
    <property type="match status" value="2"/>
</dbReference>
<comment type="catalytic activity">
    <reaction evidence="11 12">
        <text>ATP + H2O = ADP + phosphate + H(+)</text>
        <dbReference type="Rhea" id="RHEA:13065"/>
        <dbReference type="ChEBI" id="CHEBI:15377"/>
        <dbReference type="ChEBI" id="CHEBI:15378"/>
        <dbReference type="ChEBI" id="CHEBI:30616"/>
        <dbReference type="ChEBI" id="CHEBI:43474"/>
        <dbReference type="ChEBI" id="CHEBI:456216"/>
        <dbReference type="EC" id="5.6.2.4"/>
    </reaction>
</comment>
<evidence type="ECO:0000256" key="5">
    <source>
        <dbReference type="ARBA" id="ARBA00022801"/>
    </source>
</evidence>
<feature type="binding site" evidence="12">
    <location>
        <position position="478"/>
    </location>
    <ligand>
        <name>Zn(2+)</name>
        <dbReference type="ChEBI" id="CHEBI:29105"/>
        <label>1</label>
    </ligand>
</feature>
<dbReference type="Pfam" id="PF00270">
    <property type="entry name" value="DEAD"/>
    <property type="match status" value="1"/>
</dbReference>